<dbReference type="Proteomes" id="UP000094379">
    <property type="component" value="Unassembled WGS sequence"/>
</dbReference>
<dbReference type="SUPFAM" id="SSF89807">
    <property type="entry name" value="Dodecin-like"/>
    <property type="match status" value="1"/>
</dbReference>
<evidence type="ECO:0000313" key="1">
    <source>
        <dbReference type="EMBL" id="ODN67028.1"/>
    </source>
</evidence>
<dbReference type="InterPro" id="IPR025543">
    <property type="entry name" value="Dodecin-like"/>
</dbReference>
<dbReference type="STRING" id="291169.A9E74_01268"/>
<dbReference type="PATRIC" id="fig|291169.3.peg.1274"/>
<dbReference type="InterPro" id="IPR036694">
    <property type="entry name" value="Dodecin-like_sf"/>
</dbReference>
<proteinExistence type="predicted"/>
<keyword evidence="2" id="KW-1185">Reference proteome</keyword>
<dbReference type="PANTHER" id="PTHR39324:SF1">
    <property type="entry name" value="CALCIUM DODECIN"/>
    <property type="match status" value="1"/>
</dbReference>
<dbReference type="RefSeq" id="WP_069295758.1">
    <property type="nucleotide sequence ID" value="NZ_MCRI01000010.1"/>
</dbReference>
<dbReference type="InterPro" id="IPR009923">
    <property type="entry name" value="Dodecin"/>
</dbReference>
<evidence type="ECO:0000313" key="2">
    <source>
        <dbReference type="Proteomes" id="UP000094379"/>
    </source>
</evidence>
<organism evidence="1 2">
    <name type="scientific">Methylophaga muralis</name>
    <dbReference type="NCBI Taxonomy" id="291169"/>
    <lineage>
        <taxon>Bacteria</taxon>
        <taxon>Pseudomonadati</taxon>
        <taxon>Pseudomonadota</taxon>
        <taxon>Gammaproteobacteria</taxon>
        <taxon>Thiotrichales</taxon>
        <taxon>Piscirickettsiaceae</taxon>
        <taxon>Methylophaga</taxon>
    </lineage>
</organism>
<dbReference type="NCBIfam" id="NF043052">
    <property type="entry name" value="DodecBact"/>
    <property type="match status" value="1"/>
</dbReference>
<name>A0A1E3GSI7_9GAMM</name>
<accession>A0A1E3GSI7</accession>
<dbReference type="Gene3D" id="3.30.1660.10">
    <property type="entry name" value="Flavin-binding protein dodecin"/>
    <property type="match status" value="1"/>
</dbReference>
<reference evidence="1 2" key="1">
    <citation type="submission" date="2016-07" db="EMBL/GenBank/DDBJ databases">
        <title>Draft Genome Sequence of Methylophaga muralis Bur 1.</title>
        <authorList>
            <person name="Vasilenko O.V."/>
            <person name="Doronina N.V."/>
            <person name="Shmareva M.N."/>
            <person name="Tarlachkov S.V."/>
            <person name="Mustakhimov I."/>
            <person name="Trotsenko Y.A."/>
        </authorList>
    </citation>
    <scope>NUCLEOTIDE SEQUENCE [LARGE SCALE GENOMIC DNA]</scope>
    <source>
        <strain evidence="1 2">Bur 1</strain>
    </source>
</reference>
<dbReference type="AlphaFoldDB" id="A0A1E3GSI7"/>
<protein>
    <recommendedName>
        <fullName evidence="3">Dodecin</fullName>
    </recommendedName>
</protein>
<comment type="caution">
    <text evidence="1">The sequence shown here is derived from an EMBL/GenBank/DDBJ whole genome shotgun (WGS) entry which is preliminary data.</text>
</comment>
<dbReference type="EMBL" id="MCRI01000010">
    <property type="protein sequence ID" value="ODN67028.1"/>
    <property type="molecule type" value="Genomic_DNA"/>
</dbReference>
<sequence length="69" mass="7856">MTEHVYKHIEITGSSAESSDKAIENAIAKAAETVKNLHWFEVTDTRGYIENGGVRYWQVTIKLGFRIED</sequence>
<evidence type="ECO:0008006" key="3">
    <source>
        <dbReference type="Google" id="ProtNLM"/>
    </source>
</evidence>
<dbReference type="Pfam" id="PF07311">
    <property type="entry name" value="Dodecin"/>
    <property type="match status" value="1"/>
</dbReference>
<gene>
    <name evidence="1" type="ORF">A9E74_01268</name>
</gene>
<dbReference type="InterPro" id="IPR050049">
    <property type="entry name" value="Dodecin_bact"/>
</dbReference>
<dbReference type="PANTHER" id="PTHR39324">
    <property type="entry name" value="CALCIUM DODECIN"/>
    <property type="match status" value="1"/>
</dbReference>